<dbReference type="PROSITE" id="PS50280">
    <property type="entry name" value="SET"/>
    <property type="match status" value="1"/>
</dbReference>
<keyword evidence="16" id="KW-0479">Metal-binding</keyword>
<keyword evidence="5" id="KW-0519">Myristate</keyword>
<dbReference type="AlphaFoldDB" id="A0A915D310"/>
<reference evidence="20" key="1">
    <citation type="submission" date="2022-11" db="UniProtKB">
        <authorList>
            <consortium name="WormBaseParasite"/>
        </authorList>
    </citation>
    <scope>IDENTIFICATION</scope>
</reference>
<evidence type="ECO:0000256" key="9">
    <source>
        <dbReference type="ARBA" id="ARBA00023034"/>
    </source>
</evidence>
<evidence type="ECO:0000256" key="6">
    <source>
        <dbReference type="ARBA" id="ARBA00022741"/>
    </source>
</evidence>
<protein>
    <recommendedName>
        <fullName evidence="14">ADP-ribosylation factor 1-like 2</fullName>
        <ecNumber evidence="3">3.6.5.2</ecNumber>
    </recommendedName>
</protein>
<dbReference type="PANTHER" id="PTHR11711">
    <property type="entry name" value="ADP RIBOSYLATION FACTOR-RELATED"/>
    <property type="match status" value="1"/>
</dbReference>
<evidence type="ECO:0000256" key="8">
    <source>
        <dbReference type="ARBA" id="ARBA00022927"/>
    </source>
</evidence>
<feature type="transmembrane region" description="Helical" evidence="17">
    <location>
        <begin position="63"/>
        <end position="82"/>
    </location>
</feature>
<evidence type="ECO:0000256" key="2">
    <source>
        <dbReference type="ARBA" id="ARBA00010290"/>
    </source>
</evidence>
<dbReference type="GO" id="GO:0015031">
    <property type="term" value="P:protein transport"/>
    <property type="evidence" value="ECO:0007669"/>
    <property type="project" value="UniProtKB-KW"/>
</dbReference>
<dbReference type="Proteomes" id="UP000887574">
    <property type="component" value="Unplaced"/>
</dbReference>
<dbReference type="WBParaSite" id="jg15384">
    <property type="protein sequence ID" value="jg15384"/>
    <property type="gene ID" value="jg15384"/>
</dbReference>
<comment type="catalytic activity">
    <reaction evidence="12">
        <text>GTP + H2O = GDP + phosphate + H(+)</text>
        <dbReference type="Rhea" id="RHEA:19669"/>
        <dbReference type="ChEBI" id="CHEBI:15377"/>
        <dbReference type="ChEBI" id="CHEBI:15378"/>
        <dbReference type="ChEBI" id="CHEBI:37565"/>
        <dbReference type="ChEBI" id="CHEBI:43474"/>
        <dbReference type="ChEBI" id="CHEBI:58189"/>
        <dbReference type="EC" id="3.6.5.2"/>
    </reaction>
</comment>
<keyword evidence="17" id="KW-0812">Transmembrane</keyword>
<dbReference type="EC" id="3.6.5.2" evidence="3"/>
<dbReference type="SUPFAM" id="SSF82199">
    <property type="entry name" value="SET domain"/>
    <property type="match status" value="1"/>
</dbReference>
<evidence type="ECO:0000256" key="1">
    <source>
        <dbReference type="ARBA" id="ARBA00004444"/>
    </source>
</evidence>
<comment type="function">
    <text evidence="13">Small GTPase involved in protein trafficking between different compartments. Modulates vesicle budding and uncoating within the Golgi complex. In its GTP-bound form, triggers the recruitment of coatomer proteins to the Golgi membrane. The hydrolysis of ARF1-bound GTP, which is mediated by ARFGAPs proteins, is required for dissociation of coat proteins from Golgi membranes and vesicles. Involved in endoplasmic reticulum dynamics during embryogenesis. Also required for adult germline function. Plays a role in cell shedding during embryogenesis probably by promoting the endocytosis of cell adhesion molecules. During neurogenesis, involved in cell autonomous Q.p neuroblast asymmetric divisions that generate one precursor cell and one apoptotic cell, probably by controlling endocytosis. Plays a role in maintaining mitochondrial morphology.</text>
</comment>
<dbReference type="InterPro" id="IPR027417">
    <property type="entry name" value="P-loop_NTPase"/>
</dbReference>
<keyword evidence="17" id="KW-1133">Transmembrane helix</keyword>
<organism evidence="19 20">
    <name type="scientific">Ditylenchus dipsaci</name>
    <dbReference type="NCBI Taxonomy" id="166011"/>
    <lineage>
        <taxon>Eukaryota</taxon>
        <taxon>Metazoa</taxon>
        <taxon>Ecdysozoa</taxon>
        <taxon>Nematoda</taxon>
        <taxon>Chromadorea</taxon>
        <taxon>Rhabditida</taxon>
        <taxon>Tylenchina</taxon>
        <taxon>Tylenchomorpha</taxon>
        <taxon>Sphaerularioidea</taxon>
        <taxon>Anguinidae</taxon>
        <taxon>Anguininae</taxon>
        <taxon>Ditylenchus</taxon>
    </lineage>
</organism>
<keyword evidence="17" id="KW-0472">Membrane</keyword>
<evidence type="ECO:0000256" key="13">
    <source>
        <dbReference type="ARBA" id="ARBA00054500"/>
    </source>
</evidence>
<evidence type="ECO:0000259" key="18">
    <source>
        <dbReference type="PROSITE" id="PS50280"/>
    </source>
</evidence>
<evidence type="ECO:0000256" key="7">
    <source>
        <dbReference type="ARBA" id="ARBA00022892"/>
    </source>
</evidence>
<feature type="binding site" evidence="15">
    <location>
        <begin position="116"/>
        <end position="119"/>
    </location>
    <ligand>
        <name>GTP</name>
        <dbReference type="ChEBI" id="CHEBI:37565"/>
    </ligand>
</feature>
<feature type="binding site" evidence="16">
    <location>
        <position position="23"/>
    </location>
    <ligand>
        <name>Mg(2+)</name>
        <dbReference type="ChEBI" id="CHEBI:18420"/>
    </ligand>
</feature>
<dbReference type="GO" id="GO:0000139">
    <property type="term" value="C:Golgi membrane"/>
    <property type="evidence" value="ECO:0007669"/>
    <property type="project" value="UniProtKB-SubCell"/>
</dbReference>
<dbReference type="Gene3D" id="3.40.50.300">
    <property type="entry name" value="P-loop containing nucleotide triphosphate hydrolases"/>
    <property type="match status" value="1"/>
</dbReference>
<dbReference type="Pfam" id="PF00856">
    <property type="entry name" value="SET"/>
    <property type="match status" value="1"/>
</dbReference>
<evidence type="ECO:0000256" key="3">
    <source>
        <dbReference type="ARBA" id="ARBA00011984"/>
    </source>
</evidence>
<dbReference type="InterPro" id="IPR024156">
    <property type="entry name" value="Small_GTPase_ARF"/>
</dbReference>
<evidence type="ECO:0000313" key="20">
    <source>
        <dbReference type="WBParaSite" id="jg15384"/>
    </source>
</evidence>
<dbReference type="InterPro" id="IPR006689">
    <property type="entry name" value="Small_GTPase_ARF/SAR"/>
</dbReference>
<keyword evidence="11" id="KW-0449">Lipoprotein</keyword>
<proteinExistence type="inferred from homology"/>
<keyword evidence="6 15" id="KW-0547">Nucleotide-binding</keyword>
<evidence type="ECO:0000256" key="11">
    <source>
        <dbReference type="ARBA" id="ARBA00023288"/>
    </source>
</evidence>
<feature type="domain" description="SET" evidence="18">
    <location>
        <begin position="267"/>
        <end position="379"/>
    </location>
</feature>
<dbReference type="Pfam" id="PF00025">
    <property type="entry name" value="Arf"/>
    <property type="match status" value="1"/>
</dbReference>
<dbReference type="SMART" id="SM00317">
    <property type="entry name" value="SET"/>
    <property type="match status" value="1"/>
</dbReference>
<evidence type="ECO:0000256" key="14">
    <source>
        <dbReference type="ARBA" id="ARBA00072176"/>
    </source>
</evidence>
<evidence type="ECO:0000256" key="4">
    <source>
        <dbReference type="ARBA" id="ARBA00022448"/>
    </source>
</evidence>
<comment type="subcellular location">
    <subcellularLocation>
        <location evidence="1">Golgi apparatus membrane</location>
        <topology evidence="1">Lipid-anchor</topology>
        <orientation evidence="1">Cytoplasmic side</orientation>
    </subcellularLocation>
</comment>
<evidence type="ECO:0000256" key="5">
    <source>
        <dbReference type="ARBA" id="ARBA00022707"/>
    </source>
</evidence>
<dbReference type="InterPro" id="IPR046341">
    <property type="entry name" value="SET_dom_sf"/>
</dbReference>
<dbReference type="GO" id="GO:0003925">
    <property type="term" value="F:G protein activity"/>
    <property type="evidence" value="ECO:0007669"/>
    <property type="project" value="UniProtKB-EC"/>
</dbReference>
<dbReference type="FunFam" id="3.40.50.300:FF:003500">
    <property type="entry name" value="ADP-ribosylation factor 1"/>
    <property type="match status" value="2"/>
</dbReference>
<evidence type="ECO:0000256" key="10">
    <source>
        <dbReference type="ARBA" id="ARBA00023134"/>
    </source>
</evidence>
<dbReference type="SMART" id="SM00178">
    <property type="entry name" value="SAR"/>
    <property type="match status" value="1"/>
</dbReference>
<evidence type="ECO:0000256" key="15">
    <source>
        <dbReference type="PIRSR" id="PIRSR606689-1"/>
    </source>
</evidence>
<dbReference type="PROSITE" id="PS51417">
    <property type="entry name" value="ARF"/>
    <property type="match status" value="1"/>
</dbReference>
<keyword evidence="8" id="KW-0653">Protein transport</keyword>
<comment type="similarity">
    <text evidence="2">Belongs to the small GTPase superfamily. Arf family.</text>
</comment>
<evidence type="ECO:0000256" key="17">
    <source>
        <dbReference type="SAM" id="Phobius"/>
    </source>
</evidence>
<keyword evidence="7" id="KW-0931">ER-Golgi transport</keyword>
<dbReference type="GO" id="GO:0016192">
    <property type="term" value="P:vesicle-mediated transport"/>
    <property type="evidence" value="ECO:0007669"/>
    <property type="project" value="UniProtKB-KW"/>
</dbReference>
<dbReference type="InterPro" id="IPR001214">
    <property type="entry name" value="SET_dom"/>
</dbReference>
<keyword evidence="4" id="KW-0813">Transport</keyword>
<feature type="binding site" evidence="15">
    <location>
        <position position="45"/>
    </location>
    <ligand>
        <name>GTP</name>
        <dbReference type="ChEBI" id="CHEBI:37565"/>
    </ligand>
</feature>
<keyword evidence="16" id="KW-0460">Magnesium</keyword>
<feature type="binding site" evidence="16">
    <location>
        <position position="6"/>
    </location>
    <ligand>
        <name>Mg(2+)</name>
        <dbReference type="ChEBI" id="CHEBI:18420"/>
    </ligand>
</feature>
<dbReference type="GO" id="GO:0046872">
    <property type="term" value="F:metal ion binding"/>
    <property type="evidence" value="ECO:0007669"/>
    <property type="project" value="UniProtKB-KW"/>
</dbReference>
<keyword evidence="19" id="KW-1185">Reference proteome</keyword>
<dbReference type="GO" id="GO:0005525">
    <property type="term" value="F:GTP binding"/>
    <property type="evidence" value="ECO:0007669"/>
    <property type="project" value="UniProtKB-KW"/>
</dbReference>
<dbReference type="SMART" id="SM00177">
    <property type="entry name" value="ARF"/>
    <property type="match status" value="1"/>
</dbReference>
<keyword evidence="10 15" id="KW-0342">GTP-binding</keyword>
<evidence type="ECO:0000313" key="19">
    <source>
        <dbReference type="Proteomes" id="UP000887574"/>
    </source>
</evidence>
<sequence length="410" mass="46247">MQRQQTTILYKLKLGEIVTTIPTIGFNVETVDYKNISFTVWDVGGQDKIRPLWRYYFQNTQGISLFFMLEFEIFVLGLIFVVDSNDRERIGEARDELMRMLSEDELRDAVVLVFANKQDLPNAMSAAEVTDKLGLQTMRSRNWFIQALVPHLGMVSMKAWIGSAISSKRLDRIRVLDKRSCKTCVMLCHNKDVSNGVEAAAVPVVSADEISEKAKMQSKNSKLMKAATANFAKSYMKFCDPSTCPCSSENCANHGTGSGEIKFQLNAALEVFFVNAQKQWGVRTMKRIGKNVYVCEYAGILTKDNDDVQEDSYIFTLNCKGKAFMINWLLGNVARFINHSCDPNLVALVGIYGPREIPRLLLFSIRTILAGEELSINYGDKWWKAKGLNCSCAAENCKYMREINASVKIT</sequence>
<evidence type="ECO:0000256" key="12">
    <source>
        <dbReference type="ARBA" id="ARBA00048098"/>
    </source>
</evidence>
<evidence type="ECO:0000256" key="16">
    <source>
        <dbReference type="PIRSR" id="PIRSR606689-2"/>
    </source>
</evidence>
<dbReference type="Gene3D" id="2.170.270.10">
    <property type="entry name" value="SET domain"/>
    <property type="match status" value="1"/>
</dbReference>
<keyword evidence="9" id="KW-0333">Golgi apparatus</keyword>
<dbReference type="SUPFAM" id="SSF52540">
    <property type="entry name" value="P-loop containing nucleoside triphosphate hydrolases"/>
    <property type="match status" value="1"/>
</dbReference>
<accession>A0A915D310</accession>
<name>A0A915D310_9BILA</name>